<dbReference type="Gene3D" id="3.40.50.10090">
    <property type="match status" value="2"/>
</dbReference>
<evidence type="ECO:0000313" key="2">
    <source>
        <dbReference type="EMBL" id="APT47571.1"/>
    </source>
</evidence>
<feature type="domain" description="Tetrapyrrole biosynthesis uroporphyrinogen III synthase" evidence="1">
    <location>
        <begin position="20"/>
        <end position="259"/>
    </location>
</feature>
<organism evidence="2 3">
    <name type="scientific">Bacillus safensis</name>
    <dbReference type="NCBI Taxonomy" id="561879"/>
    <lineage>
        <taxon>Bacteria</taxon>
        <taxon>Bacillati</taxon>
        <taxon>Bacillota</taxon>
        <taxon>Bacilli</taxon>
        <taxon>Bacillales</taxon>
        <taxon>Bacillaceae</taxon>
        <taxon>Bacillus</taxon>
    </lineage>
</organism>
<evidence type="ECO:0000313" key="3">
    <source>
        <dbReference type="Proteomes" id="UP000185426"/>
    </source>
</evidence>
<name>A0A1L6ZM37_BACIA</name>
<protein>
    <submittedName>
        <fullName evidence="2">Uroporphyrinogen-III synthase</fullName>
    </submittedName>
</protein>
<gene>
    <name evidence="2" type="ORF">BSA145_17910</name>
</gene>
<dbReference type="NCBIfam" id="NF004584">
    <property type="entry name" value="PRK05928.2-1"/>
    <property type="match status" value="1"/>
</dbReference>
<sequence>MSKGLSGKTIAICGTRKTEEMRTLVEKQGGQAVIRSLQGTVFLAKEELKPGIEIFVRQGADWVILTTGIGTDTLIESAEELQLGKEFMNILSNAHIASRGYKTLAALKKRGIQPEVSDEDGTVRDLISKLEDKEFQGKRVMVQLHGENAPALIQFLHEKGADVLPLLPYQHTPPEPEAAETLLKEMKDGQVHAVCFTTAVQVHAFFKLAEEWGRKEELQALFEQDVLAVAVGKVTAEALKEEGIDRILAPSLERMGAMIIELSRYMEKQSALS</sequence>
<dbReference type="Pfam" id="PF02602">
    <property type="entry name" value="HEM4"/>
    <property type="match status" value="1"/>
</dbReference>
<dbReference type="GO" id="GO:0006780">
    <property type="term" value="P:uroporphyrinogen III biosynthetic process"/>
    <property type="evidence" value="ECO:0007669"/>
    <property type="project" value="InterPro"/>
</dbReference>
<dbReference type="RefSeq" id="WP_075623291.1">
    <property type="nucleotide sequence ID" value="NZ_CP015607.1"/>
</dbReference>
<dbReference type="InterPro" id="IPR036108">
    <property type="entry name" value="4pyrrol_syn_uPrphyn_synt_sf"/>
</dbReference>
<dbReference type="CDD" id="cd06578">
    <property type="entry name" value="HemD"/>
    <property type="match status" value="1"/>
</dbReference>
<dbReference type="EMBL" id="CP015607">
    <property type="protein sequence ID" value="APT47571.1"/>
    <property type="molecule type" value="Genomic_DNA"/>
</dbReference>
<dbReference type="SUPFAM" id="SSF69618">
    <property type="entry name" value="HemD-like"/>
    <property type="match status" value="1"/>
</dbReference>
<evidence type="ECO:0000259" key="1">
    <source>
        <dbReference type="Pfam" id="PF02602"/>
    </source>
</evidence>
<dbReference type="InterPro" id="IPR003754">
    <property type="entry name" value="4pyrrol_synth_uPrphyn_synth"/>
</dbReference>
<dbReference type="Proteomes" id="UP000185426">
    <property type="component" value="Chromosome"/>
</dbReference>
<dbReference type="AlphaFoldDB" id="A0A1L6ZM37"/>
<dbReference type="PANTHER" id="PTHR40082:SF1">
    <property type="entry name" value="BLR5956 PROTEIN"/>
    <property type="match status" value="1"/>
</dbReference>
<reference evidence="2 3" key="1">
    <citation type="submission" date="2016-05" db="EMBL/GenBank/DDBJ databases">
        <title>Complete Genome and Methylome Analysis of Psychrotrophic Bacterial Isolates from Antarctic Lake Untersee.</title>
        <authorList>
            <person name="Fomenkov A."/>
            <person name="Akimov V.N."/>
            <person name="Vasilyeva L.V."/>
            <person name="Andersen D."/>
            <person name="Vincze T."/>
            <person name="Roberts R.J."/>
        </authorList>
    </citation>
    <scope>NUCLEOTIDE SEQUENCE [LARGE SCALE GENOMIC DNA]</scope>
    <source>
        <strain evidence="2 3">U14-5</strain>
    </source>
</reference>
<proteinExistence type="predicted"/>
<dbReference type="PANTHER" id="PTHR40082">
    <property type="entry name" value="BLR5956 PROTEIN"/>
    <property type="match status" value="1"/>
</dbReference>
<dbReference type="InterPro" id="IPR039793">
    <property type="entry name" value="UROS/Hem4"/>
</dbReference>
<accession>A0A1L6ZM37</accession>
<dbReference type="GO" id="GO:0004852">
    <property type="term" value="F:uroporphyrinogen-III synthase activity"/>
    <property type="evidence" value="ECO:0007669"/>
    <property type="project" value="InterPro"/>
</dbReference>